<name>A0A395INR4_9HELO</name>
<proteinExistence type="predicted"/>
<dbReference type="Pfam" id="PF14223">
    <property type="entry name" value="Retrotran_gag_2"/>
    <property type="match status" value="1"/>
</dbReference>
<evidence type="ECO:0000313" key="1">
    <source>
        <dbReference type="EMBL" id="RAL61043.1"/>
    </source>
</evidence>
<dbReference type="EMBL" id="QKRW01000035">
    <property type="protein sequence ID" value="RAL61043.1"/>
    <property type="molecule type" value="Genomic_DNA"/>
</dbReference>
<dbReference type="OrthoDB" id="3599353at2759"/>
<evidence type="ECO:0008006" key="3">
    <source>
        <dbReference type="Google" id="ProtNLM"/>
    </source>
</evidence>
<dbReference type="Proteomes" id="UP000249056">
    <property type="component" value="Unassembled WGS sequence"/>
</dbReference>
<accession>A0A395INR4</accession>
<gene>
    <name evidence="1" type="ORF">DID88_010139</name>
</gene>
<sequence>MNEDARSRDYSKRIPPLTQENHERWTRQIRIQLRGKGWFYTCEKTLYEYARIAVVDDLIQDFEELQVSSGSSSSTTKIRLNIDKKATFLKDDASALSYICRSLSDDDEALVEEYDTAKKLWDYLAVKYSRIDDISQQTSTSSRSRPSLSTIPLI</sequence>
<organism evidence="1 2">
    <name type="scientific">Monilinia fructigena</name>
    <dbReference type="NCBI Taxonomy" id="38457"/>
    <lineage>
        <taxon>Eukaryota</taxon>
        <taxon>Fungi</taxon>
        <taxon>Dikarya</taxon>
        <taxon>Ascomycota</taxon>
        <taxon>Pezizomycotina</taxon>
        <taxon>Leotiomycetes</taxon>
        <taxon>Helotiales</taxon>
        <taxon>Sclerotiniaceae</taxon>
        <taxon>Monilinia</taxon>
    </lineage>
</organism>
<keyword evidence="2" id="KW-1185">Reference proteome</keyword>
<protein>
    <recommendedName>
        <fullName evidence="3">DUF4219 domain-containing protein</fullName>
    </recommendedName>
</protein>
<comment type="caution">
    <text evidence="1">The sequence shown here is derived from an EMBL/GenBank/DDBJ whole genome shotgun (WGS) entry which is preliminary data.</text>
</comment>
<evidence type="ECO:0000313" key="2">
    <source>
        <dbReference type="Proteomes" id="UP000249056"/>
    </source>
</evidence>
<dbReference type="AlphaFoldDB" id="A0A395INR4"/>
<reference evidence="1 2" key="1">
    <citation type="submission" date="2018-06" db="EMBL/GenBank/DDBJ databases">
        <title>Genome Sequence of the Brown Rot Fungal Pathogen Monilinia fructigena.</title>
        <authorList>
            <person name="Landi L."/>
            <person name="De Miccolis Angelini R.M."/>
            <person name="Pollastro S."/>
            <person name="Abate D."/>
            <person name="Faretra F."/>
            <person name="Romanazzi G."/>
        </authorList>
    </citation>
    <scope>NUCLEOTIDE SEQUENCE [LARGE SCALE GENOMIC DNA]</scope>
    <source>
        <strain evidence="1 2">Mfrg269</strain>
    </source>
</reference>